<sequence length="638" mass="73102">EFQAKVLDFGLICSPWLHIKGVRYHLESCKSQFPAEAEFIEEISTNLYMDDVCIQADSVADAEHKINLLFEIFQQAHFPLRKWGTANEEVAHSILRLSPLDKTSVTVGDEEAKFLGVQWHQPTDSLGVFTRKAVSELSSGTPSKRKLLKGLAQIYDPLGILTPVTVRAKTLFQSLWKLKIDWDDPLPTEIIESYRNFVTMLRQSTDIRIERALSARFSTARFELHSFCDASLEAYGAAIYLRTVDKGFAQARLVVAKARVAPTKQKWSIHRYELMGALMAARITSNIREYLKLKVAKEYFWIDNMACVSWIHSPPEKWRPFVANRVREITKLTDPSAWRYIRSEENPADILSRGTDIANPQSRYRWLSGPMWLSDPTWKPPPNQIDIEETAEERKATPSQCLHTVRYDENDVIDDLLNPARFSSWFKLIRAQAFCNRLKAFAQSIKSRQRRSHSSSETRSLQLDTAECTQAEKDLVRRIQKRYFREEISQRCEDLPKSSGLAQFHPFIDSDGLMRCRSQSAGDWGGVAATLQKLRERFFILKARKVAYDALRHCPGCKRFNANPATEPTPALPTFRVEITPPFLFTGVDFAGPIYYKKENGRKAKSYILLFTCAVSRAIHLELTMDLSTYEVLRALSP</sequence>
<keyword evidence="1" id="KW-1185">Reference proteome</keyword>
<dbReference type="RefSeq" id="XP_003738512.1">
    <property type="nucleotide sequence ID" value="XM_003738464.1"/>
</dbReference>
<feature type="non-terminal residue" evidence="2">
    <location>
        <position position="1"/>
    </location>
</feature>
<name>A0AAJ6QNC4_9ACAR</name>
<dbReference type="Pfam" id="PF05380">
    <property type="entry name" value="Peptidase_A17"/>
    <property type="match status" value="1"/>
</dbReference>
<dbReference type="GO" id="GO:0003676">
    <property type="term" value="F:nucleic acid binding"/>
    <property type="evidence" value="ECO:0007669"/>
    <property type="project" value="InterPro"/>
</dbReference>
<proteinExistence type="predicted"/>
<dbReference type="InterPro" id="IPR043502">
    <property type="entry name" value="DNA/RNA_pol_sf"/>
</dbReference>
<accession>A0AAJ6QNC4</accession>
<dbReference type="AlphaFoldDB" id="A0AAJ6QNC4"/>
<dbReference type="GeneID" id="100898875"/>
<dbReference type="InterPro" id="IPR008042">
    <property type="entry name" value="Retrotrans_Pao"/>
</dbReference>
<dbReference type="GO" id="GO:0071897">
    <property type="term" value="P:DNA biosynthetic process"/>
    <property type="evidence" value="ECO:0007669"/>
    <property type="project" value="UniProtKB-ARBA"/>
</dbReference>
<dbReference type="PANTHER" id="PTHR47331:SF5">
    <property type="entry name" value="RIBONUCLEASE H"/>
    <property type="match status" value="1"/>
</dbReference>
<dbReference type="InterPro" id="IPR036397">
    <property type="entry name" value="RNaseH_sf"/>
</dbReference>
<dbReference type="SUPFAM" id="SSF56672">
    <property type="entry name" value="DNA/RNA polymerases"/>
    <property type="match status" value="1"/>
</dbReference>
<protein>
    <submittedName>
        <fullName evidence="2">Uncharacterized protein LOC100898875</fullName>
    </submittedName>
</protein>
<dbReference type="Proteomes" id="UP000694867">
    <property type="component" value="Unplaced"/>
</dbReference>
<reference evidence="2" key="1">
    <citation type="submission" date="2025-08" db="UniProtKB">
        <authorList>
            <consortium name="RefSeq"/>
        </authorList>
    </citation>
    <scope>IDENTIFICATION</scope>
</reference>
<dbReference type="KEGG" id="goe:100898875"/>
<evidence type="ECO:0000313" key="2">
    <source>
        <dbReference type="RefSeq" id="XP_003738512.1"/>
    </source>
</evidence>
<dbReference type="Gene3D" id="3.30.420.10">
    <property type="entry name" value="Ribonuclease H-like superfamily/Ribonuclease H"/>
    <property type="match status" value="1"/>
</dbReference>
<gene>
    <name evidence="2" type="primary">LOC100898875</name>
</gene>
<evidence type="ECO:0000313" key="1">
    <source>
        <dbReference type="Proteomes" id="UP000694867"/>
    </source>
</evidence>
<dbReference type="PANTHER" id="PTHR47331">
    <property type="entry name" value="PHD-TYPE DOMAIN-CONTAINING PROTEIN"/>
    <property type="match status" value="1"/>
</dbReference>
<organism evidence="1 2">
    <name type="scientific">Galendromus occidentalis</name>
    <name type="common">western predatory mite</name>
    <dbReference type="NCBI Taxonomy" id="34638"/>
    <lineage>
        <taxon>Eukaryota</taxon>
        <taxon>Metazoa</taxon>
        <taxon>Ecdysozoa</taxon>
        <taxon>Arthropoda</taxon>
        <taxon>Chelicerata</taxon>
        <taxon>Arachnida</taxon>
        <taxon>Acari</taxon>
        <taxon>Parasitiformes</taxon>
        <taxon>Mesostigmata</taxon>
        <taxon>Gamasina</taxon>
        <taxon>Phytoseioidea</taxon>
        <taxon>Phytoseiidae</taxon>
        <taxon>Typhlodrominae</taxon>
        <taxon>Galendromus</taxon>
    </lineage>
</organism>